<feature type="binding site" evidence="8">
    <location>
        <position position="462"/>
    </location>
    <ligand>
        <name>Zn(2+)</name>
        <dbReference type="ChEBI" id="CHEBI:29105"/>
        <note>catalytic</note>
    </ligand>
</feature>
<gene>
    <name evidence="12" type="ORF">MCOR_3443</name>
</gene>
<comment type="caution">
    <text evidence="8">Lacks conserved residue(s) required for the propagation of feature annotation.</text>
</comment>
<evidence type="ECO:0000256" key="5">
    <source>
        <dbReference type="ARBA" id="ARBA00023049"/>
    </source>
</evidence>
<keyword evidence="1" id="KW-0645">Protease</keyword>
<evidence type="ECO:0000256" key="8">
    <source>
        <dbReference type="PROSITE-ProRule" id="PRU00276"/>
    </source>
</evidence>
<keyword evidence="3" id="KW-0378">Hydrolase</keyword>
<keyword evidence="13" id="KW-1185">Reference proteome</keyword>
<evidence type="ECO:0000256" key="7">
    <source>
        <dbReference type="ARBA" id="ARBA00023180"/>
    </source>
</evidence>
<dbReference type="OrthoDB" id="6134861at2759"/>
<keyword evidence="6" id="KW-1015">Disulfide bond</keyword>
<keyword evidence="2 8" id="KW-0479">Metal-binding</keyword>
<evidence type="ECO:0000313" key="12">
    <source>
        <dbReference type="EMBL" id="CAC5361242.1"/>
    </source>
</evidence>
<reference evidence="12 13" key="1">
    <citation type="submission" date="2020-06" db="EMBL/GenBank/DDBJ databases">
        <authorList>
            <person name="Li R."/>
            <person name="Bekaert M."/>
        </authorList>
    </citation>
    <scope>NUCLEOTIDE SEQUENCE [LARGE SCALE GENOMIC DNA]</scope>
    <source>
        <strain evidence="13">wild</strain>
    </source>
</reference>
<feature type="chain" id="PRO_5026926013" description="Peptidase M12B domain-containing protein" evidence="10">
    <location>
        <begin position="20"/>
        <end position="1210"/>
    </location>
</feature>
<evidence type="ECO:0000259" key="11">
    <source>
        <dbReference type="PROSITE" id="PS50215"/>
    </source>
</evidence>
<proteinExistence type="predicted"/>
<dbReference type="Gene3D" id="3.40.390.10">
    <property type="entry name" value="Collagenase (Catalytic Domain)"/>
    <property type="match status" value="1"/>
</dbReference>
<evidence type="ECO:0000256" key="10">
    <source>
        <dbReference type="SAM" id="SignalP"/>
    </source>
</evidence>
<keyword evidence="4 8" id="KW-0862">Zinc</keyword>
<dbReference type="GO" id="GO:0004222">
    <property type="term" value="F:metalloendopeptidase activity"/>
    <property type="evidence" value="ECO:0007669"/>
    <property type="project" value="InterPro"/>
</dbReference>
<feature type="active site" evidence="8">
    <location>
        <position position="453"/>
    </location>
</feature>
<feature type="domain" description="Peptidase M12B" evidence="11">
    <location>
        <begin position="285"/>
        <end position="520"/>
    </location>
</feature>
<dbReference type="Proteomes" id="UP000507470">
    <property type="component" value="Unassembled WGS sequence"/>
</dbReference>
<name>A0A6J8A4C0_MYTCO</name>
<dbReference type="AlphaFoldDB" id="A0A6J8A4C0"/>
<feature type="compositionally biased region" description="Basic residues" evidence="9">
    <location>
        <begin position="1186"/>
        <end position="1199"/>
    </location>
</feature>
<dbReference type="GO" id="GO:0006508">
    <property type="term" value="P:proteolysis"/>
    <property type="evidence" value="ECO:0007669"/>
    <property type="project" value="UniProtKB-KW"/>
</dbReference>
<keyword evidence="10" id="KW-0732">Signal</keyword>
<evidence type="ECO:0000256" key="4">
    <source>
        <dbReference type="ARBA" id="ARBA00022833"/>
    </source>
</evidence>
<feature type="compositionally biased region" description="Basic residues" evidence="9">
    <location>
        <begin position="160"/>
        <end position="177"/>
    </location>
</feature>
<evidence type="ECO:0000313" key="13">
    <source>
        <dbReference type="Proteomes" id="UP000507470"/>
    </source>
</evidence>
<feature type="region of interest" description="Disordered" evidence="9">
    <location>
        <begin position="1016"/>
        <end position="1059"/>
    </location>
</feature>
<protein>
    <recommendedName>
        <fullName evidence="11">Peptidase M12B domain-containing protein</fullName>
    </recommendedName>
</protein>
<organism evidence="12 13">
    <name type="scientific">Mytilus coruscus</name>
    <name type="common">Sea mussel</name>
    <dbReference type="NCBI Taxonomy" id="42192"/>
    <lineage>
        <taxon>Eukaryota</taxon>
        <taxon>Metazoa</taxon>
        <taxon>Spiralia</taxon>
        <taxon>Lophotrochozoa</taxon>
        <taxon>Mollusca</taxon>
        <taxon>Bivalvia</taxon>
        <taxon>Autobranchia</taxon>
        <taxon>Pteriomorphia</taxon>
        <taxon>Mytilida</taxon>
        <taxon>Mytiloidea</taxon>
        <taxon>Mytilidae</taxon>
        <taxon>Mytilinae</taxon>
        <taxon>Mytilus</taxon>
    </lineage>
</organism>
<feature type="binding site" evidence="8">
    <location>
        <position position="456"/>
    </location>
    <ligand>
        <name>Zn(2+)</name>
        <dbReference type="ChEBI" id="CHEBI:29105"/>
        <note>catalytic</note>
    </ligand>
</feature>
<feature type="compositionally biased region" description="Basic and acidic residues" evidence="9">
    <location>
        <begin position="1144"/>
        <end position="1185"/>
    </location>
</feature>
<feature type="signal peptide" evidence="10">
    <location>
        <begin position="1"/>
        <end position="19"/>
    </location>
</feature>
<dbReference type="GO" id="GO:0046872">
    <property type="term" value="F:metal ion binding"/>
    <property type="evidence" value="ECO:0007669"/>
    <property type="project" value="UniProtKB-KW"/>
</dbReference>
<evidence type="ECO:0000256" key="3">
    <source>
        <dbReference type="ARBA" id="ARBA00022801"/>
    </source>
</evidence>
<evidence type="ECO:0000256" key="6">
    <source>
        <dbReference type="ARBA" id="ARBA00023157"/>
    </source>
</evidence>
<keyword evidence="7" id="KW-0325">Glycoprotein</keyword>
<feature type="region of interest" description="Disordered" evidence="9">
    <location>
        <begin position="1115"/>
        <end position="1210"/>
    </location>
</feature>
<dbReference type="EMBL" id="CACVKT020000585">
    <property type="protein sequence ID" value="CAC5361242.1"/>
    <property type="molecule type" value="Genomic_DNA"/>
</dbReference>
<evidence type="ECO:0000256" key="2">
    <source>
        <dbReference type="ARBA" id="ARBA00022723"/>
    </source>
</evidence>
<feature type="region of interest" description="Disordered" evidence="9">
    <location>
        <begin position="153"/>
        <end position="204"/>
    </location>
</feature>
<keyword evidence="5" id="KW-0482">Metalloprotease</keyword>
<evidence type="ECO:0000256" key="1">
    <source>
        <dbReference type="ARBA" id="ARBA00022670"/>
    </source>
</evidence>
<dbReference type="PROSITE" id="PS50215">
    <property type="entry name" value="ADAM_MEPRO"/>
    <property type="match status" value="1"/>
</dbReference>
<dbReference type="InterPro" id="IPR024079">
    <property type="entry name" value="MetalloPept_cat_dom_sf"/>
</dbReference>
<feature type="compositionally biased region" description="Basic and acidic residues" evidence="9">
    <location>
        <begin position="1200"/>
        <end position="1210"/>
    </location>
</feature>
<dbReference type="SUPFAM" id="SSF55486">
    <property type="entry name" value="Metalloproteases ('zincins'), catalytic domain"/>
    <property type="match status" value="1"/>
</dbReference>
<feature type="compositionally biased region" description="Basic and acidic residues" evidence="9">
    <location>
        <begin position="178"/>
        <end position="191"/>
    </location>
</feature>
<dbReference type="InterPro" id="IPR041645">
    <property type="entry name" value="ADAMTS_CR_2"/>
</dbReference>
<dbReference type="Pfam" id="PF17771">
    <property type="entry name" value="ADAMTS_CR_2"/>
    <property type="match status" value="1"/>
</dbReference>
<sequence>MMFWDYFILSSICIFYSLAQGTNNEEMVDIAAMDTNNTELIKGMPETLRFTLNTMTNRTPIVLNLKRKKSVKENSFVFVVRRDKKGKMVLVKENIPVKRNVGLYQDKKTGAAFTVKCEGLEHGRCNPVLFGSIHIDNVEYDLSEISTADMSPTTTISPVVRRKRRANKEKDKHKKKQDKKEKKERKWNETQKKKKEKKQRKMKRRIYKLTKKSKNNWLDDDLKIFDNPVSNNIISKETSQPLGRAMPLRMTENIVDISKEKLPVLGRTVVSSSRSRVNVAADDTYNVELLLVIDHSIYMREYNAINDPSVFNKDMEAKARIRQYFGHTVNGINLRYDNIETNKFHINVAVSGYIIADKPDIAVWTAKRTAGNPRDLVDSDDALDLLRSWRMEVSQLPEHDHLMLFTAYDLYRYRTADNKVTGLASFKAMCSASSVSIVEDNGVHGSISTGTHELAHSLGARHDGSGTNMCSSSSQYIMAGTGGVTGNGNKLNPWKFSPCSIDELYSFLSSLGPGSCLSDEALIYDMDEFNQVTRNEIGQIYDANEQCRQRAGKDSFYGWGGGLGEFTDICTSMACKSETSKNSYLIYTAARGTSCGNQKWCLNGLCASDPDAPEKDEKCVHGDSQKLFDGQTCPQLISDDPSKCYEKYYKEFCCQTCKNIAKPTPGCEYGDKNSFCSTTSKRPHLCYSQRNSEICCDSCQSLNTGYQGCEYGDKVHEVLGGTCYKWRCSGNPDYQKSCCQTCGIIPDTPIVHKTTQKPKIVPPTTKQPIQPVRPRPVITTKAPTVRPRPPIKTRPPPTTNITPSGELCVRSDGVFRSMTCSVVAKWISDICQVSVLQDACCEPCATRTIASVCQDTDTCSNVKAINCYDNFVRERCCATCKSFETGDEGCMYGDKSNSCTRYVFLWPDYICSKHPDKCCSSCKNRSLRRSTVTILSRRMENSIANVLDSPPTKSPFVTSIDRNNNIDTSHDKIKNKKENDNFKDKQNNRKKGKGKVSLNFYQKIVQGIIMLVRSADKSHRSADKSHRSTDKSHRSADKSHRSTEKSHRSADKRHRSADYTHIKVLMKHTVLIKHTEILIKHKSNDRTHRNTDKTHKSAVKHTKVLIIHTEVLIKHTSTDKTHRSADKTHRSADKTHRSTGKIHRSADKTHRSADKSHRSTDKTHRSTDKSHKSADKTHRSTDKTHKSTNKTHKSTNKTHKSADKTHGSFL</sequence>
<feature type="compositionally biased region" description="Basic and acidic residues" evidence="9">
    <location>
        <begin position="1115"/>
        <end position="1136"/>
    </location>
</feature>
<evidence type="ECO:0000256" key="9">
    <source>
        <dbReference type="SAM" id="MobiDB-lite"/>
    </source>
</evidence>
<feature type="compositionally biased region" description="Polar residues" evidence="9">
    <location>
        <begin position="955"/>
        <end position="967"/>
    </location>
</feature>
<feature type="compositionally biased region" description="Basic and acidic residues" evidence="9">
    <location>
        <begin position="968"/>
        <end position="987"/>
    </location>
</feature>
<feature type="compositionally biased region" description="Basic residues" evidence="9">
    <location>
        <begin position="192"/>
        <end position="204"/>
    </location>
</feature>
<feature type="binding site" evidence="8">
    <location>
        <position position="452"/>
    </location>
    <ligand>
        <name>Zn(2+)</name>
        <dbReference type="ChEBI" id="CHEBI:29105"/>
        <note>catalytic</note>
    </ligand>
</feature>
<feature type="region of interest" description="Disordered" evidence="9">
    <location>
        <begin position="952"/>
        <end position="995"/>
    </location>
</feature>
<dbReference type="InterPro" id="IPR001590">
    <property type="entry name" value="Peptidase_M12B"/>
</dbReference>
<accession>A0A6J8A4C0</accession>
<dbReference type="Gene3D" id="3.40.1620.60">
    <property type="match status" value="1"/>
</dbReference>
<feature type="compositionally biased region" description="Basic and acidic residues" evidence="9">
    <location>
        <begin position="1016"/>
        <end position="1049"/>
    </location>
</feature>